<keyword evidence="3" id="KW-1185">Reference proteome</keyword>
<dbReference type="EMBL" id="ML992520">
    <property type="protein sequence ID" value="KAF2219114.1"/>
    <property type="molecule type" value="Genomic_DNA"/>
</dbReference>
<keyword evidence="1" id="KW-0472">Membrane</keyword>
<organism evidence="2 3">
    <name type="scientific">Elsinoe ampelina</name>
    <dbReference type="NCBI Taxonomy" id="302913"/>
    <lineage>
        <taxon>Eukaryota</taxon>
        <taxon>Fungi</taxon>
        <taxon>Dikarya</taxon>
        <taxon>Ascomycota</taxon>
        <taxon>Pezizomycotina</taxon>
        <taxon>Dothideomycetes</taxon>
        <taxon>Dothideomycetidae</taxon>
        <taxon>Myriangiales</taxon>
        <taxon>Elsinoaceae</taxon>
        <taxon>Elsinoe</taxon>
    </lineage>
</organism>
<reference evidence="3" key="1">
    <citation type="journal article" date="2020" name="Stud. Mycol.">
        <title>101 Dothideomycetes genomes: A test case for predicting lifestyles and emergence of pathogens.</title>
        <authorList>
            <person name="Haridas S."/>
            <person name="Albert R."/>
            <person name="Binder M."/>
            <person name="Bloem J."/>
            <person name="LaButti K."/>
            <person name="Salamov A."/>
            <person name="Andreopoulos B."/>
            <person name="Baker S."/>
            <person name="Barry K."/>
            <person name="Bills G."/>
            <person name="Bluhm B."/>
            <person name="Cannon C."/>
            <person name="Castanera R."/>
            <person name="Culley D."/>
            <person name="Daum C."/>
            <person name="Ezra D."/>
            <person name="Gonzalez J."/>
            <person name="Henrissat B."/>
            <person name="Kuo A."/>
            <person name="Liang C."/>
            <person name="Lipzen A."/>
            <person name="Lutzoni F."/>
            <person name="Magnuson J."/>
            <person name="Mondo S."/>
            <person name="Nolan M."/>
            <person name="Ohm R."/>
            <person name="Pangilinan J."/>
            <person name="Park H.-J."/>
            <person name="Ramirez L."/>
            <person name="Alfaro M."/>
            <person name="Sun H."/>
            <person name="Tritt A."/>
            <person name="Yoshinaga Y."/>
            <person name="Zwiers L.-H."/>
            <person name="Turgeon B."/>
            <person name="Goodwin S."/>
            <person name="Spatafora J."/>
            <person name="Crous P."/>
            <person name="Grigoriev I."/>
        </authorList>
    </citation>
    <scope>NUCLEOTIDE SEQUENCE [LARGE SCALE GENOMIC DNA]</scope>
    <source>
        <strain evidence="3">CECT 20119</strain>
    </source>
</reference>
<feature type="transmembrane region" description="Helical" evidence="1">
    <location>
        <begin position="31"/>
        <end position="52"/>
    </location>
</feature>
<dbReference type="AlphaFoldDB" id="A0A6A6G0H7"/>
<proteinExistence type="predicted"/>
<evidence type="ECO:0000256" key="1">
    <source>
        <dbReference type="SAM" id="Phobius"/>
    </source>
</evidence>
<keyword evidence="1" id="KW-1133">Transmembrane helix</keyword>
<gene>
    <name evidence="2" type="ORF">BDZ85DRAFT_269146</name>
</gene>
<accession>A0A6A6G0H7</accession>
<dbReference type="Proteomes" id="UP000799538">
    <property type="component" value="Unassembled WGS sequence"/>
</dbReference>
<evidence type="ECO:0000313" key="2">
    <source>
        <dbReference type="EMBL" id="KAF2219114.1"/>
    </source>
</evidence>
<sequence>MLYLKVAGEIVDHTTRTLVTGEKLRYAHQDFALSVTTTCVLVGMSIVVSGLLKHQSPTLRLNPAWDDHAMLICSR</sequence>
<keyword evidence="1" id="KW-0812">Transmembrane</keyword>
<protein>
    <submittedName>
        <fullName evidence="2">Uncharacterized protein</fullName>
    </submittedName>
</protein>
<name>A0A6A6G0H7_9PEZI</name>
<evidence type="ECO:0000313" key="3">
    <source>
        <dbReference type="Proteomes" id="UP000799538"/>
    </source>
</evidence>